<comment type="caution">
    <text evidence="12">The sequence shown here is derived from an EMBL/GenBank/DDBJ whole genome shotgun (WGS) entry which is preliminary data.</text>
</comment>
<dbReference type="GO" id="GO:0015031">
    <property type="term" value="P:protein transport"/>
    <property type="evidence" value="ECO:0007669"/>
    <property type="project" value="UniProtKB-KW"/>
</dbReference>
<keyword evidence="5" id="KW-0997">Cell inner membrane</keyword>
<dbReference type="Gene3D" id="3.30.1150.10">
    <property type="match status" value="1"/>
</dbReference>
<comment type="subcellular location">
    <subcellularLocation>
        <location evidence="1">Cell inner membrane</location>
        <topology evidence="1">Single-pass membrane protein</topology>
        <orientation evidence="1">Periplasmic side</orientation>
    </subcellularLocation>
</comment>
<dbReference type="InterPro" id="IPR037682">
    <property type="entry name" value="TonB_C"/>
</dbReference>
<keyword evidence="13" id="KW-1185">Reference proteome</keyword>
<dbReference type="Pfam" id="PF03544">
    <property type="entry name" value="TonB_C"/>
    <property type="match status" value="1"/>
</dbReference>
<dbReference type="GO" id="GO:0055085">
    <property type="term" value="P:transmembrane transport"/>
    <property type="evidence" value="ECO:0007669"/>
    <property type="project" value="InterPro"/>
</dbReference>
<feature type="region of interest" description="Disordered" evidence="10">
    <location>
        <begin position="1"/>
        <end position="35"/>
    </location>
</feature>
<accession>A0A840S2S3</accession>
<evidence type="ECO:0000256" key="5">
    <source>
        <dbReference type="ARBA" id="ARBA00022519"/>
    </source>
</evidence>
<keyword evidence="9" id="KW-0472">Membrane</keyword>
<dbReference type="GO" id="GO:0098797">
    <property type="term" value="C:plasma membrane protein complex"/>
    <property type="evidence" value="ECO:0007669"/>
    <property type="project" value="TreeGrafter"/>
</dbReference>
<dbReference type="PANTHER" id="PTHR33446:SF2">
    <property type="entry name" value="PROTEIN TONB"/>
    <property type="match status" value="1"/>
</dbReference>
<evidence type="ECO:0000256" key="2">
    <source>
        <dbReference type="ARBA" id="ARBA00006555"/>
    </source>
</evidence>
<proteinExistence type="inferred from homology"/>
<comment type="similarity">
    <text evidence="2">Belongs to the TonB family.</text>
</comment>
<evidence type="ECO:0000256" key="4">
    <source>
        <dbReference type="ARBA" id="ARBA00022475"/>
    </source>
</evidence>
<dbReference type="InterPro" id="IPR051045">
    <property type="entry name" value="TonB-dependent_transducer"/>
</dbReference>
<feature type="domain" description="TonB C-terminal" evidence="11">
    <location>
        <begin position="167"/>
        <end position="257"/>
    </location>
</feature>
<keyword evidence="3" id="KW-0813">Transport</keyword>
<protein>
    <submittedName>
        <fullName evidence="12">Protein TonB</fullName>
    </submittedName>
</protein>
<name>A0A840S2S3_9BURK</name>
<gene>
    <name evidence="12" type="ORF">HNQ51_000437</name>
</gene>
<dbReference type="AlphaFoldDB" id="A0A840S2S3"/>
<dbReference type="PANTHER" id="PTHR33446">
    <property type="entry name" value="PROTEIN TONB-RELATED"/>
    <property type="match status" value="1"/>
</dbReference>
<feature type="compositionally biased region" description="Low complexity" evidence="10">
    <location>
        <begin position="18"/>
        <end position="31"/>
    </location>
</feature>
<keyword evidence="7" id="KW-0653">Protein transport</keyword>
<dbReference type="SUPFAM" id="SSF74653">
    <property type="entry name" value="TolA/TonB C-terminal domain"/>
    <property type="match status" value="1"/>
</dbReference>
<dbReference type="GO" id="GO:0031992">
    <property type="term" value="F:energy transducer activity"/>
    <property type="evidence" value="ECO:0007669"/>
    <property type="project" value="TreeGrafter"/>
</dbReference>
<dbReference type="PROSITE" id="PS52015">
    <property type="entry name" value="TONB_CTD"/>
    <property type="match status" value="1"/>
</dbReference>
<keyword evidence="6" id="KW-0812">Transmembrane</keyword>
<keyword evidence="4" id="KW-1003">Cell membrane</keyword>
<evidence type="ECO:0000256" key="6">
    <source>
        <dbReference type="ARBA" id="ARBA00022692"/>
    </source>
</evidence>
<evidence type="ECO:0000256" key="7">
    <source>
        <dbReference type="ARBA" id="ARBA00022927"/>
    </source>
</evidence>
<dbReference type="NCBIfam" id="TIGR01352">
    <property type="entry name" value="tonB_Cterm"/>
    <property type="match status" value="1"/>
</dbReference>
<feature type="compositionally biased region" description="Pro residues" evidence="10">
    <location>
        <begin position="7"/>
        <end position="17"/>
    </location>
</feature>
<evidence type="ECO:0000313" key="13">
    <source>
        <dbReference type="Proteomes" id="UP000554837"/>
    </source>
</evidence>
<dbReference type="Proteomes" id="UP000554837">
    <property type="component" value="Unassembled WGS sequence"/>
</dbReference>
<evidence type="ECO:0000256" key="10">
    <source>
        <dbReference type="SAM" id="MobiDB-lite"/>
    </source>
</evidence>
<evidence type="ECO:0000256" key="3">
    <source>
        <dbReference type="ARBA" id="ARBA00022448"/>
    </source>
</evidence>
<reference evidence="12 13" key="1">
    <citation type="submission" date="2020-08" db="EMBL/GenBank/DDBJ databases">
        <title>Genomic Encyclopedia of Type Strains, Phase IV (KMG-IV): sequencing the most valuable type-strain genomes for metagenomic binning, comparative biology and taxonomic classification.</title>
        <authorList>
            <person name="Goeker M."/>
        </authorList>
    </citation>
    <scope>NUCLEOTIDE SEQUENCE [LARGE SCALE GENOMIC DNA]</scope>
    <source>
        <strain evidence="12 13">DSM 23958</strain>
    </source>
</reference>
<evidence type="ECO:0000256" key="1">
    <source>
        <dbReference type="ARBA" id="ARBA00004383"/>
    </source>
</evidence>
<keyword evidence="8" id="KW-1133">Transmembrane helix</keyword>
<dbReference type="RefSeq" id="WP_138857781.1">
    <property type="nucleotide sequence ID" value="NZ_CP040709.1"/>
</dbReference>
<evidence type="ECO:0000256" key="9">
    <source>
        <dbReference type="ARBA" id="ARBA00023136"/>
    </source>
</evidence>
<evidence type="ECO:0000259" key="11">
    <source>
        <dbReference type="PROSITE" id="PS52015"/>
    </source>
</evidence>
<evidence type="ECO:0000256" key="8">
    <source>
        <dbReference type="ARBA" id="ARBA00022989"/>
    </source>
</evidence>
<dbReference type="EMBL" id="JACHHO010000001">
    <property type="protein sequence ID" value="MBB5203144.1"/>
    <property type="molecule type" value="Genomic_DNA"/>
</dbReference>
<sequence length="257" mass="26989">MSTLVLPQPPHLSPPAAPTRQQAAQPRRGAASWPHQAAPAHMGWQAQKPRRLALVATVALHLLGALALLQAGRTVVRAASAQPLEVRLLHDSPSPAPLPAPAPLPRTVPVPAPLLPNIPLPEFEAPSARPAAIQAQAPQMQSAPAVATAPTPVAQAPAAPVASPKPVAASALRYRIEPAVEVPLLSRRAGEAGRVGLRVVFDTQGRPRDIQLQRSSGFARLDAQALTAMQGARIVPIVEDGRAIEVVAIAWLEYELD</sequence>
<organism evidence="12 13">
    <name type="scientific">Inhella inkyongensis</name>
    <dbReference type="NCBI Taxonomy" id="392593"/>
    <lineage>
        <taxon>Bacteria</taxon>
        <taxon>Pseudomonadati</taxon>
        <taxon>Pseudomonadota</taxon>
        <taxon>Betaproteobacteria</taxon>
        <taxon>Burkholderiales</taxon>
        <taxon>Sphaerotilaceae</taxon>
        <taxon>Inhella</taxon>
    </lineage>
</organism>
<evidence type="ECO:0000313" key="12">
    <source>
        <dbReference type="EMBL" id="MBB5203144.1"/>
    </source>
</evidence>
<dbReference type="InterPro" id="IPR006260">
    <property type="entry name" value="TonB/TolA_C"/>
</dbReference>
<dbReference type="OrthoDB" id="9792439at2"/>